<dbReference type="OrthoDB" id="6938654at2"/>
<evidence type="ECO:0008006" key="4">
    <source>
        <dbReference type="Google" id="ProtNLM"/>
    </source>
</evidence>
<sequence length="236" mass="25491">MPLSHWLRQAATCAAMAMTASAFAADVPPGQYAYTDGGSAHGTLTVKGSAFTIDTIGVNCHTCTAEGVIKGKTGLVKDSQCRIAFSRSGDTLNLDVEATVEACRDSCGMRASFDGEYRLPPPACTDRQRTARVSLSHRQYAAKNYDAARGTLTALIGECKPFMHWIEIDKARSDLAITEFHRGDRAQCLAALSDTVAVRMTRDDSISLPPCDKDNYDPTGKAIRHNLALCQGMPQR</sequence>
<organism evidence="2 3">
    <name type="scientific">Cupriavidus pauculus</name>
    <dbReference type="NCBI Taxonomy" id="82633"/>
    <lineage>
        <taxon>Bacteria</taxon>
        <taxon>Pseudomonadati</taxon>
        <taxon>Pseudomonadota</taxon>
        <taxon>Betaproteobacteria</taxon>
        <taxon>Burkholderiales</taxon>
        <taxon>Burkholderiaceae</taxon>
        <taxon>Cupriavidus</taxon>
    </lineage>
</organism>
<feature type="signal peptide" evidence="1">
    <location>
        <begin position="1"/>
        <end position="24"/>
    </location>
</feature>
<evidence type="ECO:0000313" key="2">
    <source>
        <dbReference type="EMBL" id="QET06406.1"/>
    </source>
</evidence>
<reference evidence="2 3" key="1">
    <citation type="submission" date="2019-09" db="EMBL/GenBank/DDBJ databases">
        <title>FDA dAtabase for Regulatory Grade micrObial Sequences (FDA-ARGOS): Supporting development and validation of Infectious Disease Dx tests.</title>
        <authorList>
            <person name="Sciortino C."/>
            <person name="Tallon L."/>
            <person name="Sadzewicz L."/>
            <person name="Vavikolanu K."/>
            <person name="Mehta A."/>
            <person name="Aluvathingal J."/>
            <person name="Nadendla S."/>
            <person name="Nandy P."/>
            <person name="Geyer C."/>
            <person name="Yan Y."/>
            <person name="Sichtig H."/>
        </authorList>
    </citation>
    <scope>NUCLEOTIDE SEQUENCE [LARGE SCALE GENOMIC DNA]</scope>
    <source>
        <strain evidence="2 3">FDAARGOS_664</strain>
    </source>
</reference>
<dbReference type="AlphaFoldDB" id="A0A5P2HEE2"/>
<keyword evidence="1" id="KW-0732">Signal</keyword>
<dbReference type="Proteomes" id="UP000322822">
    <property type="component" value="Chromosome 2"/>
</dbReference>
<gene>
    <name evidence="2" type="ORF">FOB72_31460</name>
</gene>
<dbReference type="EMBL" id="CP044067">
    <property type="protein sequence ID" value="QET06406.1"/>
    <property type="molecule type" value="Genomic_DNA"/>
</dbReference>
<proteinExistence type="predicted"/>
<protein>
    <recommendedName>
        <fullName evidence="4">Lipoprotein</fullName>
    </recommendedName>
</protein>
<evidence type="ECO:0000313" key="3">
    <source>
        <dbReference type="Proteomes" id="UP000322822"/>
    </source>
</evidence>
<accession>A0A5P2HEE2</accession>
<evidence type="ECO:0000256" key="1">
    <source>
        <dbReference type="SAM" id="SignalP"/>
    </source>
</evidence>
<feature type="chain" id="PRO_5024963992" description="Lipoprotein" evidence="1">
    <location>
        <begin position="25"/>
        <end position="236"/>
    </location>
</feature>
<name>A0A5P2HEE2_9BURK</name>